<name>I0YPZ7_COCSC</name>
<evidence type="ECO:0000256" key="3">
    <source>
        <dbReference type="ARBA" id="ARBA00022801"/>
    </source>
</evidence>
<reference evidence="10 11" key="1">
    <citation type="journal article" date="2012" name="Genome Biol.">
        <title>The genome of the polar eukaryotic microalga coccomyxa subellipsoidea reveals traits of cold adaptation.</title>
        <authorList>
            <person name="Blanc G."/>
            <person name="Agarkova I."/>
            <person name="Grimwood J."/>
            <person name="Kuo A."/>
            <person name="Brueggeman A."/>
            <person name="Dunigan D."/>
            <person name="Gurnon J."/>
            <person name="Ladunga I."/>
            <person name="Lindquist E."/>
            <person name="Lucas S."/>
            <person name="Pangilinan J."/>
            <person name="Proschold T."/>
            <person name="Salamov A."/>
            <person name="Schmutz J."/>
            <person name="Weeks D."/>
            <person name="Yamada T."/>
            <person name="Claverie J.M."/>
            <person name="Grigoriev I."/>
            <person name="Van Etten J."/>
            <person name="Lomsadze A."/>
            <person name="Borodovsky M."/>
        </authorList>
    </citation>
    <scope>NUCLEOTIDE SEQUENCE [LARGE SCALE GENOMIC DNA]</scope>
    <source>
        <strain evidence="10 11">C-169</strain>
    </source>
</reference>
<dbReference type="InterPro" id="IPR004843">
    <property type="entry name" value="Calcineurin-like_PHP"/>
</dbReference>
<dbReference type="InterPro" id="IPR025733">
    <property type="entry name" value="PAPs_C"/>
</dbReference>
<evidence type="ECO:0000259" key="9">
    <source>
        <dbReference type="Pfam" id="PF16656"/>
    </source>
</evidence>
<evidence type="ECO:0000313" key="10">
    <source>
        <dbReference type="EMBL" id="EIE20466.1"/>
    </source>
</evidence>
<evidence type="ECO:0000256" key="1">
    <source>
        <dbReference type="ARBA" id="ARBA00008723"/>
    </source>
</evidence>
<evidence type="ECO:0000259" key="8">
    <source>
        <dbReference type="Pfam" id="PF14008"/>
    </source>
</evidence>
<dbReference type="Gene3D" id="2.60.40.380">
    <property type="entry name" value="Purple acid phosphatase-like, N-terminal"/>
    <property type="match status" value="1"/>
</dbReference>
<evidence type="ECO:0000313" key="11">
    <source>
        <dbReference type="Proteomes" id="UP000007264"/>
    </source>
</evidence>
<feature type="compositionally biased region" description="Polar residues" evidence="6">
    <location>
        <begin position="685"/>
        <end position="705"/>
    </location>
</feature>
<dbReference type="eggNOG" id="KOG1378">
    <property type="taxonomic scope" value="Eukaryota"/>
</dbReference>
<comment type="catalytic activity">
    <reaction evidence="5">
        <text>a phosphate monoester + H2O = an alcohol + phosphate</text>
        <dbReference type="Rhea" id="RHEA:15017"/>
        <dbReference type="ChEBI" id="CHEBI:15377"/>
        <dbReference type="ChEBI" id="CHEBI:30879"/>
        <dbReference type="ChEBI" id="CHEBI:43474"/>
        <dbReference type="ChEBI" id="CHEBI:67140"/>
        <dbReference type="EC" id="3.1.3.2"/>
    </reaction>
</comment>
<dbReference type="Pfam" id="PF00149">
    <property type="entry name" value="Metallophos"/>
    <property type="match status" value="1"/>
</dbReference>
<proteinExistence type="inferred from homology"/>
<organism evidence="10 11">
    <name type="scientific">Coccomyxa subellipsoidea (strain C-169)</name>
    <name type="common">Green microalga</name>
    <dbReference type="NCBI Taxonomy" id="574566"/>
    <lineage>
        <taxon>Eukaryota</taxon>
        <taxon>Viridiplantae</taxon>
        <taxon>Chlorophyta</taxon>
        <taxon>core chlorophytes</taxon>
        <taxon>Trebouxiophyceae</taxon>
        <taxon>Trebouxiophyceae incertae sedis</taxon>
        <taxon>Coccomyxaceae</taxon>
        <taxon>Coccomyxa</taxon>
        <taxon>Coccomyxa subellipsoidea</taxon>
    </lineage>
</organism>
<evidence type="ECO:0000259" key="7">
    <source>
        <dbReference type="Pfam" id="PF00149"/>
    </source>
</evidence>
<evidence type="ECO:0000256" key="5">
    <source>
        <dbReference type="RuleBase" id="RU361203"/>
    </source>
</evidence>
<dbReference type="InterPro" id="IPR039331">
    <property type="entry name" value="PAPs-like"/>
</dbReference>
<dbReference type="Pfam" id="PF14008">
    <property type="entry name" value="Metallophos_C"/>
    <property type="match status" value="1"/>
</dbReference>
<evidence type="ECO:0000256" key="6">
    <source>
        <dbReference type="SAM" id="MobiDB-lite"/>
    </source>
</evidence>
<dbReference type="AlphaFoldDB" id="I0YPZ7"/>
<feature type="region of interest" description="Disordered" evidence="6">
    <location>
        <begin position="497"/>
        <end position="516"/>
    </location>
</feature>
<accession>I0YPZ7</accession>
<dbReference type="EMBL" id="AGSI01000015">
    <property type="protein sequence ID" value="EIE20466.1"/>
    <property type="molecule type" value="Genomic_DNA"/>
</dbReference>
<feature type="domain" description="Purple acid phosphatase C-terminal" evidence="8">
    <location>
        <begin position="554"/>
        <end position="597"/>
    </location>
</feature>
<dbReference type="GO" id="GO:0046872">
    <property type="term" value="F:metal ion binding"/>
    <property type="evidence" value="ECO:0007669"/>
    <property type="project" value="InterPro"/>
</dbReference>
<feature type="signal peptide" evidence="5">
    <location>
        <begin position="1"/>
        <end position="19"/>
    </location>
</feature>
<keyword evidence="2 5" id="KW-0732">Signal</keyword>
<dbReference type="Pfam" id="PF16656">
    <property type="entry name" value="Pur_ac_phosph_N"/>
    <property type="match status" value="1"/>
</dbReference>
<feature type="region of interest" description="Disordered" evidence="6">
    <location>
        <begin position="678"/>
        <end position="716"/>
    </location>
</feature>
<dbReference type="KEGG" id="csl:COCSUDRAFT_48521"/>
<dbReference type="Gene3D" id="3.60.21.10">
    <property type="match status" value="2"/>
</dbReference>
<dbReference type="InterPro" id="IPR029052">
    <property type="entry name" value="Metallo-depent_PP-like"/>
</dbReference>
<comment type="similarity">
    <text evidence="1 5">Belongs to the metallophosphoesterase superfamily. Purple acid phosphatase family.</text>
</comment>
<gene>
    <name evidence="10" type="ORF">COCSUDRAFT_48521</name>
</gene>
<keyword evidence="4" id="KW-0325">Glycoprotein</keyword>
<dbReference type="GO" id="GO:0003993">
    <property type="term" value="F:acid phosphatase activity"/>
    <property type="evidence" value="ECO:0007669"/>
    <property type="project" value="UniProtKB-EC"/>
</dbReference>
<sequence length="716" mass="79176">MRAHVVALLVALNVAFANAQDLTTNIKAPITIPFDRSLRPQTTYLVFDNLNNYGPIDIRVADNYTGNQPSQIHLSLAGPNSYWVMWATGQSKIGTGYLQPNNPNSVASIVQYGLSKDKLEFIASGNAEVYDQIYINFDPNRAGLASTPNATNYTSPILHSTQLRDLVPGKNYYYRVGDGVTFSQIYNFTCVPAKGATFPQRLLLVADWGLSLNSTTTLYHLQRSLEQSPSATALLNIGDLSYADDRDTNGKYFQSADGVWIYNGNEGFTSKTFQPVWDAWLRLIEPLVATVPMMATIGNHEIEQQNGVLTNFLVSYESRFKNAARSSSSRSFQYYSVDVGPVHNIFLSSYADYTVGSAQYNWLLNDLRSIDRTKTPWVTASTHHPWYTTDTSFKEFEQMRLSMEPLLYQFGVDVFFNGHVHSYERINPVYDYKLNKCGLVHITIGDGGNQEGLSGLNYLASSNGADPLAHLYQDTLNGCPTRSTNPAVNDAARINSTNPRAFRPTGMTPLDGNSNRNLPLNSTFDPWYYYQLSPTYQGTGNSTGATAQQRAANPRGYCWAEQPPWSAYRESSFGHGTLDVLNATHALWHWLRNQDGQDGAQAVVTDPIYIFRDPSCTNKQGVLQPPVVEPPVTKAPGKLQRIIGDLVGLRKDSLGFQQLQAADPFEAVLPVQAEQGSEGAPLSALTDSTPAVPSTGPFNTYNPADQGQDIKENRAH</sequence>
<feature type="domain" description="Purple acid phosphatase N-terminal" evidence="9">
    <location>
        <begin position="69"/>
        <end position="189"/>
    </location>
</feature>
<dbReference type="CDD" id="cd00839">
    <property type="entry name" value="MPP_PAPs"/>
    <property type="match status" value="1"/>
</dbReference>
<dbReference type="SUPFAM" id="SSF49363">
    <property type="entry name" value="Purple acid phosphatase, N-terminal domain"/>
    <property type="match status" value="1"/>
</dbReference>
<protein>
    <recommendedName>
        <fullName evidence="5">Purple acid phosphatase</fullName>
        <ecNumber evidence="5">3.1.3.2</ecNumber>
    </recommendedName>
</protein>
<evidence type="ECO:0000256" key="2">
    <source>
        <dbReference type="ARBA" id="ARBA00022729"/>
    </source>
</evidence>
<dbReference type="PANTHER" id="PTHR22953">
    <property type="entry name" value="ACID PHOSPHATASE RELATED"/>
    <property type="match status" value="1"/>
</dbReference>
<dbReference type="Proteomes" id="UP000007264">
    <property type="component" value="Unassembled WGS sequence"/>
</dbReference>
<feature type="chain" id="PRO_5005134847" description="Purple acid phosphatase" evidence="5">
    <location>
        <begin position="20"/>
        <end position="716"/>
    </location>
</feature>
<dbReference type="SUPFAM" id="SSF56300">
    <property type="entry name" value="Metallo-dependent phosphatases"/>
    <property type="match status" value="2"/>
</dbReference>
<dbReference type="InterPro" id="IPR041792">
    <property type="entry name" value="MPP_PAP"/>
</dbReference>
<dbReference type="RefSeq" id="XP_005645010.1">
    <property type="nucleotide sequence ID" value="XM_005644953.1"/>
</dbReference>
<evidence type="ECO:0000256" key="4">
    <source>
        <dbReference type="ARBA" id="ARBA00023180"/>
    </source>
</evidence>
<dbReference type="EC" id="3.1.3.2" evidence="5"/>
<comment type="caution">
    <text evidence="10">The sequence shown here is derived from an EMBL/GenBank/DDBJ whole genome shotgun (WGS) entry which is preliminary data.</text>
</comment>
<feature type="domain" description="Calcineurin-like phosphoesterase" evidence="7">
    <location>
        <begin position="201"/>
        <end position="423"/>
    </location>
</feature>
<dbReference type="OrthoDB" id="45007at2759"/>
<dbReference type="InterPro" id="IPR008963">
    <property type="entry name" value="Purple_acid_Pase-like_N"/>
</dbReference>
<dbReference type="InterPro" id="IPR015914">
    <property type="entry name" value="PAPs_N"/>
</dbReference>
<dbReference type="PANTHER" id="PTHR22953:SF155">
    <property type="entry name" value="PURPLE ACID PHOSPHATASE 18"/>
    <property type="match status" value="1"/>
</dbReference>
<keyword evidence="3 5" id="KW-0378">Hydrolase</keyword>
<keyword evidence="11" id="KW-1185">Reference proteome</keyword>
<dbReference type="GeneID" id="17038442"/>